<dbReference type="InterPro" id="IPR006966">
    <property type="entry name" value="Peroxin-3"/>
</dbReference>
<evidence type="ECO:0000256" key="4">
    <source>
        <dbReference type="ARBA" id="ARBA00032508"/>
    </source>
</evidence>
<feature type="compositionally biased region" description="Low complexity" evidence="5">
    <location>
        <begin position="141"/>
        <end position="161"/>
    </location>
</feature>
<dbReference type="eggNOG" id="KOG4444">
    <property type="taxonomic scope" value="Eukaryota"/>
</dbReference>
<dbReference type="FunCoup" id="A5DU11">
    <property type="interactions" value="185"/>
</dbReference>
<gene>
    <name evidence="6" type="ORF">LELG_00847</name>
</gene>
<accession>A5DU11</accession>
<dbReference type="GO" id="GO:0045046">
    <property type="term" value="P:protein import into peroxisome membrane"/>
    <property type="evidence" value="ECO:0007669"/>
    <property type="project" value="TreeGrafter"/>
</dbReference>
<dbReference type="InParanoid" id="A5DU11"/>
<evidence type="ECO:0000313" key="7">
    <source>
        <dbReference type="Proteomes" id="UP000001996"/>
    </source>
</evidence>
<dbReference type="GO" id="GO:0005778">
    <property type="term" value="C:peroxisomal membrane"/>
    <property type="evidence" value="ECO:0007669"/>
    <property type="project" value="UniProtKB-SubCell"/>
</dbReference>
<comment type="subcellular location">
    <subcellularLocation>
        <location evidence="1">Peroxisome membrane</location>
        <topology evidence="1">Single-pass membrane protein</topology>
    </subcellularLocation>
</comment>
<keyword evidence="7" id="KW-1185">Reference proteome</keyword>
<evidence type="ECO:0000256" key="1">
    <source>
        <dbReference type="ARBA" id="ARBA00004549"/>
    </source>
</evidence>
<dbReference type="OrthoDB" id="45930at2759"/>
<protein>
    <recommendedName>
        <fullName evidence="4">Peroxin-3</fullName>
    </recommendedName>
</protein>
<dbReference type="Proteomes" id="UP000001996">
    <property type="component" value="Unassembled WGS sequence"/>
</dbReference>
<reference evidence="6 7" key="1">
    <citation type="journal article" date="2009" name="Nature">
        <title>Evolution of pathogenicity and sexual reproduction in eight Candida genomes.</title>
        <authorList>
            <person name="Butler G."/>
            <person name="Rasmussen M.D."/>
            <person name="Lin M.F."/>
            <person name="Santos M.A."/>
            <person name="Sakthikumar S."/>
            <person name="Munro C.A."/>
            <person name="Rheinbay E."/>
            <person name="Grabherr M."/>
            <person name="Forche A."/>
            <person name="Reedy J.L."/>
            <person name="Agrafioti I."/>
            <person name="Arnaud M.B."/>
            <person name="Bates S."/>
            <person name="Brown A.J."/>
            <person name="Brunke S."/>
            <person name="Costanzo M.C."/>
            <person name="Fitzpatrick D.A."/>
            <person name="de Groot P.W."/>
            <person name="Harris D."/>
            <person name="Hoyer L.L."/>
            <person name="Hube B."/>
            <person name="Klis F.M."/>
            <person name="Kodira C."/>
            <person name="Lennard N."/>
            <person name="Logue M.E."/>
            <person name="Martin R."/>
            <person name="Neiman A.M."/>
            <person name="Nikolaou E."/>
            <person name="Quail M.A."/>
            <person name="Quinn J."/>
            <person name="Santos M.C."/>
            <person name="Schmitzberger F.F."/>
            <person name="Sherlock G."/>
            <person name="Shah P."/>
            <person name="Silverstein K.A."/>
            <person name="Skrzypek M.S."/>
            <person name="Soll D."/>
            <person name="Staggs R."/>
            <person name="Stansfield I."/>
            <person name="Stumpf M.P."/>
            <person name="Sudbery P.E."/>
            <person name="Srikantha T."/>
            <person name="Zeng Q."/>
            <person name="Berman J."/>
            <person name="Berriman M."/>
            <person name="Heitman J."/>
            <person name="Gow N.A."/>
            <person name="Lorenz M.C."/>
            <person name="Birren B.W."/>
            <person name="Kellis M."/>
            <person name="Cuomo C.A."/>
        </authorList>
    </citation>
    <scope>NUCLEOTIDE SEQUENCE [LARGE SCALE GENOMIC DNA]</scope>
    <source>
        <strain evidence="7">ATCC 11503 / BCRC 21390 / CBS 2605 / JCM 1781 / NBRC 1676 / NRRL YB-4239</strain>
    </source>
</reference>
<dbReference type="GO" id="GO:0030674">
    <property type="term" value="F:protein-macromolecule adaptor activity"/>
    <property type="evidence" value="ECO:0007669"/>
    <property type="project" value="TreeGrafter"/>
</dbReference>
<comment type="similarity">
    <text evidence="2">Belongs to the peroxin-3 family.</text>
</comment>
<dbReference type="OMA" id="WLYKQQL"/>
<evidence type="ECO:0000313" key="6">
    <source>
        <dbReference type="EMBL" id="EDK42669.1"/>
    </source>
</evidence>
<dbReference type="Pfam" id="PF04882">
    <property type="entry name" value="Peroxin-3"/>
    <property type="match status" value="1"/>
</dbReference>
<evidence type="ECO:0000256" key="2">
    <source>
        <dbReference type="ARBA" id="ARBA00008933"/>
    </source>
</evidence>
<feature type="region of interest" description="Disordered" evidence="5">
    <location>
        <begin position="141"/>
        <end position="165"/>
    </location>
</feature>
<dbReference type="HOGENOM" id="CLU_017002_0_0_1"/>
<feature type="compositionally biased region" description="Low complexity" evidence="5">
    <location>
        <begin position="110"/>
        <end position="124"/>
    </location>
</feature>
<organism evidence="6 7">
    <name type="scientific">Lodderomyces elongisporus (strain ATCC 11503 / CBS 2605 / JCM 1781 / NBRC 1676 / NRRL YB-4239)</name>
    <name type="common">Yeast</name>
    <name type="synonym">Saccharomyces elongisporus</name>
    <dbReference type="NCBI Taxonomy" id="379508"/>
    <lineage>
        <taxon>Eukaryota</taxon>
        <taxon>Fungi</taxon>
        <taxon>Dikarya</taxon>
        <taxon>Ascomycota</taxon>
        <taxon>Saccharomycotina</taxon>
        <taxon>Pichiomycetes</taxon>
        <taxon>Debaryomycetaceae</taxon>
        <taxon>Candida/Lodderomyces clade</taxon>
        <taxon>Lodderomyces</taxon>
    </lineage>
</organism>
<dbReference type="EMBL" id="CH981524">
    <property type="protein sequence ID" value="EDK42669.1"/>
    <property type="molecule type" value="Genomic_DNA"/>
</dbReference>
<name>A5DU11_LODEL</name>
<evidence type="ECO:0000256" key="3">
    <source>
        <dbReference type="ARBA" id="ARBA00023140"/>
    </source>
</evidence>
<evidence type="ECO:0000256" key="5">
    <source>
        <dbReference type="SAM" id="MobiDB-lite"/>
    </source>
</evidence>
<keyword evidence="3" id="KW-0576">Peroxisome</keyword>
<dbReference type="STRING" id="379508.A5DU11"/>
<dbReference type="GeneID" id="5235921"/>
<sequence length="500" mass="56779">MAIFSSLAGFFNRNKRRIFITSAVTFSIYLLVNEFVIKKFRNYQNALRQELMFKQQIKQRFIQTQHDCYYTILALLPVLAHPIIEALPVELITQALRLKKGQQLQLQLQQQQQQQPQQPPQQQQSSIGNSNTELTVDNLNALENNNSGSSNNNNMDNNSTNPESRLSFYMNKSKLELWNLLKIKTITRSLTLIYSISGLLLITRLQLNILARRSYLESAILMAGVKSTSNHEMDPHENYIIEQSYLSLSWWLLNKGWQNISSLIEAIVVKNFEKITPKTELGIADFENILASIINEINTNNRELILTNLFPINYPDLLETVLNTNPDLIHHLDIPDSNLTKLINETNSIILDDNLYLFNLFNTLVSTNLQTLTTNLSINLGNTSNSLVMSGTLPEQQHQFSQSQQKITEIPNQSYKLATFLAQLSVQNGIMVNNNEITESEAEDEEVGEQTEIENILNSLNGFQSAPAVANELGGNVYINTLNGVEQLEDFSASVYSNFE</sequence>
<feature type="region of interest" description="Disordered" evidence="5">
    <location>
        <begin position="110"/>
        <end position="129"/>
    </location>
</feature>
<proteinExistence type="inferred from homology"/>
<dbReference type="VEuPathDB" id="FungiDB:LELG_00847"/>
<dbReference type="PANTHER" id="PTHR28080:SF1">
    <property type="entry name" value="PEROXISOMAL BIOGENESIS FACTOR 3"/>
    <property type="match status" value="1"/>
</dbReference>
<dbReference type="KEGG" id="lel:PVL30_000815"/>
<dbReference type="PANTHER" id="PTHR28080">
    <property type="entry name" value="PEROXISOMAL BIOGENESIS FACTOR 3"/>
    <property type="match status" value="1"/>
</dbReference>
<dbReference type="AlphaFoldDB" id="A5DU11"/>